<sequence>MVNINTLQTAHLLRIEYDSGWLHIWRIFFAPFSSIWWHPVYIIVTGLHDLNFVKDTYLNPSLLPV</sequence>
<gene>
    <name evidence="1" type="ORF">DK846_00680</name>
</gene>
<evidence type="ECO:0000313" key="2">
    <source>
        <dbReference type="Proteomes" id="UP000245657"/>
    </source>
</evidence>
<protein>
    <submittedName>
        <fullName evidence="1">Uncharacterized protein</fullName>
    </submittedName>
</protein>
<name>A0A2V2NDP6_9EURY</name>
<reference evidence="1 2" key="1">
    <citation type="submission" date="2018-05" db="EMBL/GenBank/DDBJ databases">
        <title>Draft genome of Methanospirillum lacunae Ki8-1.</title>
        <authorList>
            <person name="Dueholm M.S."/>
            <person name="Nielsen P.H."/>
            <person name="Bakmann L.F."/>
            <person name="Otzen D.E."/>
        </authorList>
    </citation>
    <scope>NUCLEOTIDE SEQUENCE [LARGE SCALE GENOMIC DNA]</scope>
    <source>
        <strain evidence="1 2">Ki8-1</strain>
    </source>
</reference>
<dbReference type="EMBL" id="QGMY01000002">
    <property type="protein sequence ID" value="PWR73721.1"/>
    <property type="molecule type" value="Genomic_DNA"/>
</dbReference>
<comment type="caution">
    <text evidence="1">The sequence shown here is derived from an EMBL/GenBank/DDBJ whole genome shotgun (WGS) entry which is preliminary data.</text>
</comment>
<evidence type="ECO:0000313" key="1">
    <source>
        <dbReference type="EMBL" id="PWR73721.1"/>
    </source>
</evidence>
<dbReference type="Proteomes" id="UP000245657">
    <property type="component" value="Unassembled WGS sequence"/>
</dbReference>
<accession>A0A2V2NDP6</accession>
<proteinExistence type="predicted"/>
<keyword evidence="2" id="KW-1185">Reference proteome</keyword>
<organism evidence="1 2">
    <name type="scientific">Methanospirillum lacunae</name>
    <dbReference type="NCBI Taxonomy" id="668570"/>
    <lineage>
        <taxon>Archaea</taxon>
        <taxon>Methanobacteriati</taxon>
        <taxon>Methanobacteriota</taxon>
        <taxon>Stenosarchaea group</taxon>
        <taxon>Methanomicrobia</taxon>
        <taxon>Methanomicrobiales</taxon>
        <taxon>Methanospirillaceae</taxon>
        <taxon>Methanospirillum</taxon>
    </lineage>
</organism>
<dbReference type="AlphaFoldDB" id="A0A2V2NDP6"/>